<sequence length="39" mass="4781">MTKTKHSLIMGMVLKIQIRKLRKKINYQNKMLVYFKNIK</sequence>
<proteinExistence type="predicted"/>
<dbReference type="AlphaFoldDB" id="A0A1Z1MU58"/>
<keyword evidence="1" id="KW-0150">Chloroplast</keyword>
<organism evidence="1">
    <name type="scientific">Polysiphonia sp</name>
    <dbReference type="NCBI Taxonomy" id="1967842"/>
    <lineage>
        <taxon>Eukaryota</taxon>
        <taxon>Rhodophyta</taxon>
        <taxon>Florideophyceae</taxon>
        <taxon>Rhodymeniophycidae</taxon>
        <taxon>Ceramiales</taxon>
        <taxon>Rhodomelaceae</taxon>
        <taxon>Polysiphonioideae</taxon>
        <taxon>Polysiphonia</taxon>
    </lineage>
</organism>
<accession>A0A1Z1MU58</accession>
<geneLocation type="chloroplast" evidence="1"/>
<name>A0A1Z1MU58_9FLOR</name>
<dbReference type="EMBL" id="MF101456">
    <property type="protein sequence ID" value="ARW69224.1"/>
    <property type="molecule type" value="Genomic_DNA"/>
</dbReference>
<gene>
    <name evidence="1" type="primary">orf39</name>
</gene>
<reference evidence="1" key="1">
    <citation type="journal article" date="2017" name="J. Phycol.">
        <title>Analysis of chloroplast genomes and a supermatrix inform reclassification of the Rhodomelaceae (Rhodophyta).</title>
        <authorList>
            <person name="Diaz-Tapia P."/>
            <person name="Maggs C.A."/>
            <person name="West J.A."/>
            <person name="Verbruggen H."/>
        </authorList>
    </citation>
    <scope>NUCLEOTIDE SEQUENCE</scope>
    <source>
        <strain evidence="1">PD1760</strain>
    </source>
</reference>
<evidence type="ECO:0000313" key="1">
    <source>
        <dbReference type="EMBL" id="ARW69224.1"/>
    </source>
</evidence>
<protein>
    <submittedName>
        <fullName evidence="1">Uncharacterized protein</fullName>
    </submittedName>
</protein>
<keyword evidence="1" id="KW-0934">Plastid</keyword>